<dbReference type="Pfam" id="PF01693">
    <property type="entry name" value="Cauli_VI"/>
    <property type="match status" value="1"/>
</dbReference>
<dbReference type="AlphaFoldDB" id="A0A2I0JI74"/>
<gene>
    <name evidence="4" type="ORF">CRG98_023919</name>
</gene>
<evidence type="ECO:0000313" key="4">
    <source>
        <dbReference type="EMBL" id="PKI55703.1"/>
    </source>
</evidence>
<dbReference type="SUPFAM" id="SSF55658">
    <property type="entry name" value="L9 N-domain-like"/>
    <property type="match status" value="1"/>
</dbReference>
<dbReference type="InterPro" id="IPR037056">
    <property type="entry name" value="RNase_H1_N_sf"/>
</dbReference>
<evidence type="ECO:0000256" key="1">
    <source>
        <dbReference type="SAM" id="Coils"/>
    </source>
</evidence>
<accession>A0A2I0JI74</accession>
<dbReference type="InterPro" id="IPR011320">
    <property type="entry name" value="RNase_H1_N"/>
</dbReference>
<dbReference type="InterPro" id="IPR009027">
    <property type="entry name" value="Ribosomal_bL9/RNase_H1_N"/>
</dbReference>
<feature type="coiled-coil region" evidence="1">
    <location>
        <begin position="278"/>
        <end position="305"/>
    </location>
</feature>
<keyword evidence="5" id="KW-1185">Reference proteome</keyword>
<feature type="coiled-coil region" evidence="1">
    <location>
        <begin position="151"/>
        <end position="185"/>
    </location>
</feature>
<evidence type="ECO:0000259" key="3">
    <source>
        <dbReference type="Pfam" id="PF01693"/>
    </source>
</evidence>
<organism evidence="4 5">
    <name type="scientific">Punica granatum</name>
    <name type="common">Pomegranate</name>
    <dbReference type="NCBI Taxonomy" id="22663"/>
    <lineage>
        <taxon>Eukaryota</taxon>
        <taxon>Viridiplantae</taxon>
        <taxon>Streptophyta</taxon>
        <taxon>Embryophyta</taxon>
        <taxon>Tracheophyta</taxon>
        <taxon>Spermatophyta</taxon>
        <taxon>Magnoliopsida</taxon>
        <taxon>eudicotyledons</taxon>
        <taxon>Gunneridae</taxon>
        <taxon>Pentapetalae</taxon>
        <taxon>rosids</taxon>
        <taxon>malvids</taxon>
        <taxon>Myrtales</taxon>
        <taxon>Lythraceae</taxon>
        <taxon>Punica</taxon>
    </lineage>
</organism>
<proteinExistence type="predicted"/>
<feature type="compositionally biased region" description="Basic and acidic residues" evidence="2">
    <location>
        <begin position="483"/>
        <end position="496"/>
    </location>
</feature>
<dbReference type="Proteomes" id="UP000233551">
    <property type="component" value="Unassembled WGS sequence"/>
</dbReference>
<name>A0A2I0JI74_PUNGR</name>
<sequence>MTAVPNQASNVKRFLSLMRSSPPPSGEATGLPVRKHMYYEPSGSPASIGEKFLSLKGPRVQREGFDLDEKSKEIPLRLHWNTERPAQTFITASVLQEKLCKYEFKVTQARIQPRKTHSVAIGTRAIHLQGSTHQRTTESSSGHPHERMEAINMIDQQIEHKSKEIQKLSKEIQDLRTARTTLAATFGITSEEPTICKDDVIEAPLPRPKTNWAKEVEEEEVKTKERQNVESQLSTLSRMTIRSSNEKKYYVIFNGPMEGIFDDWSKAALPINGKQGVVHKSYNSLDDAKKAIKEYEEESSKSFAQKLLVPAPAASINRLRSLGKIPSATKPSLEEPSTISTIPTKSTVDAARKITMEKFKERFLSLVHYKEEYKAHHFYPVWRGDYGPKVVVLPEASGLTRIKEEIKVNYKSKTILLYSVYVNHTLSPQMEKTIQEFERPILDLEHCKPRLKEALCMALNGSQDGEWVGNHRCTICTPPLEAQKEEAHGQSPERSDSGSIELVME</sequence>
<comment type="caution">
    <text evidence="4">The sequence shown here is derived from an EMBL/GenBank/DDBJ whole genome shotgun (WGS) entry which is preliminary data.</text>
</comment>
<keyword evidence="1" id="KW-0175">Coiled coil</keyword>
<protein>
    <recommendedName>
        <fullName evidence="3">Ribonuclease H1 N-terminal domain-containing protein</fullName>
    </recommendedName>
</protein>
<dbReference type="EMBL" id="PGOL01001681">
    <property type="protein sequence ID" value="PKI55703.1"/>
    <property type="molecule type" value="Genomic_DNA"/>
</dbReference>
<dbReference type="Gene3D" id="3.40.970.10">
    <property type="entry name" value="Ribonuclease H1, N-terminal domain"/>
    <property type="match status" value="1"/>
</dbReference>
<feature type="region of interest" description="Disordered" evidence="2">
    <location>
        <begin position="483"/>
        <end position="505"/>
    </location>
</feature>
<evidence type="ECO:0000256" key="2">
    <source>
        <dbReference type="SAM" id="MobiDB-lite"/>
    </source>
</evidence>
<feature type="domain" description="Ribonuclease H1 N-terminal" evidence="3">
    <location>
        <begin position="248"/>
        <end position="290"/>
    </location>
</feature>
<evidence type="ECO:0000313" key="5">
    <source>
        <dbReference type="Proteomes" id="UP000233551"/>
    </source>
</evidence>
<reference evidence="4 5" key="1">
    <citation type="submission" date="2017-11" db="EMBL/GenBank/DDBJ databases">
        <title>De-novo sequencing of pomegranate (Punica granatum L.) genome.</title>
        <authorList>
            <person name="Akparov Z."/>
            <person name="Amiraslanov A."/>
            <person name="Hajiyeva S."/>
            <person name="Abbasov M."/>
            <person name="Kaur K."/>
            <person name="Hamwieh A."/>
            <person name="Solovyev V."/>
            <person name="Salamov A."/>
            <person name="Braich B."/>
            <person name="Kosarev P."/>
            <person name="Mahmoud A."/>
            <person name="Hajiyev E."/>
            <person name="Babayeva S."/>
            <person name="Izzatullayeva V."/>
            <person name="Mammadov A."/>
            <person name="Mammadov A."/>
            <person name="Sharifova S."/>
            <person name="Ojaghi J."/>
            <person name="Eynullazada K."/>
            <person name="Bayramov B."/>
            <person name="Abdulazimova A."/>
            <person name="Shahmuradov I."/>
        </authorList>
    </citation>
    <scope>NUCLEOTIDE SEQUENCE [LARGE SCALE GENOMIC DNA]</scope>
    <source>
        <strain evidence="5">cv. AG2017</strain>
        <tissue evidence="4">Leaf</tissue>
    </source>
</reference>